<comment type="subcellular location">
    <subcellularLocation>
        <location evidence="1">Membrane</location>
        <topology evidence="1">Multi-pass membrane protein</topology>
    </subcellularLocation>
</comment>
<feature type="transmembrane region" description="Helical" evidence="7">
    <location>
        <begin position="199"/>
        <end position="222"/>
    </location>
</feature>
<evidence type="ECO:0000256" key="5">
    <source>
        <dbReference type="ARBA" id="ARBA00022989"/>
    </source>
</evidence>
<keyword evidence="5 7" id="KW-1133">Transmembrane helix</keyword>
<accession>A0A1V6CA22</accession>
<evidence type="ECO:0000256" key="7">
    <source>
        <dbReference type="RuleBase" id="RU362044"/>
    </source>
</evidence>
<keyword evidence="6 7" id="KW-0472">Membrane</keyword>
<evidence type="ECO:0000256" key="4">
    <source>
        <dbReference type="ARBA" id="ARBA00022692"/>
    </source>
</evidence>
<evidence type="ECO:0000256" key="1">
    <source>
        <dbReference type="ARBA" id="ARBA00004141"/>
    </source>
</evidence>
<gene>
    <name evidence="8" type="primary">mlaE</name>
    <name evidence="8" type="ORF">BWX89_00805</name>
</gene>
<dbReference type="NCBIfam" id="TIGR00056">
    <property type="entry name" value="MlaE family lipid ABC transporter permease subunit"/>
    <property type="match status" value="1"/>
</dbReference>
<comment type="similarity">
    <text evidence="2 7">Belongs to the MlaE permease family.</text>
</comment>
<evidence type="ECO:0000313" key="8">
    <source>
        <dbReference type="EMBL" id="OQB73758.1"/>
    </source>
</evidence>
<dbReference type="InterPro" id="IPR030802">
    <property type="entry name" value="Permease_MalE"/>
</dbReference>
<keyword evidence="3" id="KW-0813">Transport</keyword>
<dbReference type="InterPro" id="IPR003453">
    <property type="entry name" value="ABC_MlaE_roteobac"/>
</dbReference>
<organism evidence="8">
    <name type="scientific">candidate division TA06 bacterium ADurb.Bin131</name>
    <dbReference type="NCBI Taxonomy" id="1852827"/>
    <lineage>
        <taxon>Bacteria</taxon>
        <taxon>Bacteria division TA06</taxon>
    </lineage>
</organism>
<dbReference type="AlphaFoldDB" id="A0A1V6CA22"/>
<name>A0A1V6CA22_UNCT6</name>
<dbReference type="Proteomes" id="UP000485562">
    <property type="component" value="Unassembled WGS sequence"/>
</dbReference>
<feature type="transmembrane region" description="Helical" evidence="7">
    <location>
        <begin position="234"/>
        <end position="259"/>
    </location>
</feature>
<dbReference type="PANTHER" id="PTHR30188:SF4">
    <property type="entry name" value="PROTEIN TRIGALACTOSYLDIACYLGLYCEROL 1, CHLOROPLASTIC"/>
    <property type="match status" value="1"/>
</dbReference>
<proteinExistence type="inferred from homology"/>
<sequence>MIIRFIHLLGTLFFEVISYIGEITFIILNASKKIFSRGYRRKKIVFENMAKIGIDSFPLVGTIATFTGMIMVMETAVTLKKFGGESYVGGIVSISMVRELGPVIVALIVAGRVGASLAAEIGSMKITEQIDALEVLGVNPISYLVTPRLLSSMVMLPVLTLMANFLSIIGGYIIGVYLVHIGSGVYLHQSFALIKMKDLFVGITKAFVFGILITGASCLEGLKASGGAKGVGNATTAAVVNSFFLVILANLVLTAIFYFL</sequence>
<feature type="transmembrane region" description="Helical" evidence="7">
    <location>
        <begin position="6"/>
        <end position="31"/>
    </location>
</feature>
<dbReference type="Pfam" id="PF02405">
    <property type="entry name" value="MlaE"/>
    <property type="match status" value="1"/>
</dbReference>
<reference evidence="8" key="1">
    <citation type="submission" date="2017-02" db="EMBL/GenBank/DDBJ databases">
        <title>Delving into the versatile metabolic prowess of the omnipresent phylum Bacteroidetes.</title>
        <authorList>
            <person name="Nobu M.K."/>
            <person name="Mei R."/>
            <person name="Narihiro T."/>
            <person name="Kuroda K."/>
            <person name="Liu W.-T."/>
        </authorList>
    </citation>
    <scope>NUCLEOTIDE SEQUENCE</scope>
    <source>
        <strain evidence="8">ADurb.Bin131</strain>
    </source>
</reference>
<dbReference type="GO" id="GO:0005548">
    <property type="term" value="F:phospholipid transporter activity"/>
    <property type="evidence" value="ECO:0007669"/>
    <property type="project" value="TreeGrafter"/>
</dbReference>
<dbReference type="GO" id="GO:0043190">
    <property type="term" value="C:ATP-binding cassette (ABC) transporter complex"/>
    <property type="evidence" value="ECO:0007669"/>
    <property type="project" value="InterPro"/>
</dbReference>
<comment type="caution">
    <text evidence="8">The sequence shown here is derived from an EMBL/GenBank/DDBJ whole genome shotgun (WGS) entry which is preliminary data.</text>
</comment>
<protein>
    <submittedName>
        <fullName evidence="8">Phospholipid ABC transporter permease protein MlaE</fullName>
    </submittedName>
</protein>
<feature type="transmembrane region" description="Helical" evidence="7">
    <location>
        <begin position="52"/>
        <end position="73"/>
    </location>
</feature>
<feature type="transmembrane region" description="Helical" evidence="7">
    <location>
        <begin position="100"/>
        <end position="119"/>
    </location>
</feature>
<keyword evidence="4 7" id="KW-0812">Transmembrane</keyword>
<evidence type="ECO:0000256" key="2">
    <source>
        <dbReference type="ARBA" id="ARBA00007556"/>
    </source>
</evidence>
<dbReference type="EMBL" id="MWDQ01000066">
    <property type="protein sequence ID" value="OQB73758.1"/>
    <property type="molecule type" value="Genomic_DNA"/>
</dbReference>
<evidence type="ECO:0000256" key="6">
    <source>
        <dbReference type="ARBA" id="ARBA00023136"/>
    </source>
</evidence>
<dbReference type="PANTHER" id="PTHR30188">
    <property type="entry name" value="ABC TRANSPORTER PERMEASE PROTEIN-RELATED"/>
    <property type="match status" value="1"/>
</dbReference>
<evidence type="ECO:0000256" key="3">
    <source>
        <dbReference type="ARBA" id="ARBA00022448"/>
    </source>
</evidence>
<feature type="transmembrane region" description="Helical" evidence="7">
    <location>
        <begin position="158"/>
        <end position="179"/>
    </location>
</feature>